<keyword evidence="3" id="KW-1185">Reference proteome</keyword>
<evidence type="ECO:0000259" key="1">
    <source>
        <dbReference type="Pfam" id="PF04101"/>
    </source>
</evidence>
<dbReference type="RefSeq" id="WP_108567204.1">
    <property type="nucleotide sequence ID" value="NZ_CP031769.1"/>
</dbReference>
<evidence type="ECO:0000313" key="3">
    <source>
        <dbReference type="Proteomes" id="UP000262073"/>
    </source>
</evidence>
<feature type="domain" description="Glycosyl transferase family 28 C-terminal" evidence="1">
    <location>
        <begin position="2"/>
        <end position="125"/>
    </location>
</feature>
<dbReference type="Gene3D" id="3.40.50.2000">
    <property type="entry name" value="Glycogen Phosphorylase B"/>
    <property type="match status" value="1"/>
</dbReference>
<protein>
    <submittedName>
        <fullName evidence="2">Glycosyl transferase family 28</fullName>
    </submittedName>
</protein>
<proteinExistence type="predicted"/>
<keyword evidence="2" id="KW-0808">Transferase</keyword>
<dbReference type="OrthoDB" id="7186565at2"/>
<evidence type="ECO:0000313" key="2">
    <source>
        <dbReference type="EMBL" id="AXR06865.1"/>
    </source>
</evidence>
<dbReference type="KEGG" id="salm:D0Y50_11150"/>
<dbReference type="AlphaFoldDB" id="A0A346NMV8"/>
<dbReference type="EMBL" id="CP031769">
    <property type="protein sequence ID" value="AXR06865.1"/>
    <property type="molecule type" value="Genomic_DNA"/>
</dbReference>
<dbReference type="Proteomes" id="UP000262073">
    <property type="component" value="Chromosome"/>
</dbReference>
<dbReference type="InterPro" id="IPR007235">
    <property type="entry name" value="Glyco_trans_28_C"/>
</dbReference>
<dbReference type="Pfam" id="PF04101">
    <property type="entry name" value="Glyco_tran_28_C"/>
    <property type="match status" value="1"/>
</dbReference>
<gene>
    <name evidence="2" type="ORF">D0Y50_11150</name>
</gene>
<reference evidence="2 3" key="1">
    <citation type="submission" date="2018-08" db="EMBL/GenBank/DDBJ databases">
        <title>Salinimonas sediminis sp. nov., a piezophilic bacterium isolated from a deep-sea sediment sample from the New Britain Trench.</title>
        <authorList>
            <person name="Cao J."/>
        </authorList>
    </citation>
    <scope>NUCLEOTIDE SEQUENCE [LARGE SCALE GENOMIC DNA]</scope>
    <source>
        <strain evidence="2 3">N102</strain>
    </source>
</reference>
<organism evidence="2 3">
    <name type="scientific">Salinimonas sediminis</name>
    <dbReference type="NCBI Taxonomy" id="2303538"/>
    <lineage>
        <taxon>Bacteria</taxon>
        <taxon>Pseudomonadati</taxon>
        <taxon>Pseudomonadota</taxon>
        <taxon>Gammaproteobacteria</taxon>
        <taxon>Alteromonadales</taxon>
        <taxon>Alteromonadaceae</taxon>
        <taxon>Alteromonas/Salinimonas group</taxon>
        <taxon>Salinimonas</taxon>
    </lineage>
</organism>
<dbReference type="GO" id="GO:0016758">
    <property type="term" value="F:hexosyltransferase activity"/>
    <property type="evidence" value="ECO:0007669"/>
    <property type="project" value="InterPro"/>
</dbReference>
<name>A0A346NMV8_9ALTE</name>
<sequence>MLFLTIGTQLPFDRLVGMVDKVNSELQLEIEAQVGNSKISANNLKTVSLLPPDEMDNKLDSCEVIISHAGMGTIITAIKRSKPIIIVPRVAALGEHRNDHQKDTVDSFRGVSGVYVAESYEELKELIIKRRTLEKPKGLNSPSIQRLVDFIAI</sequence>
<dbReference type="SUPFAM" id="SSF53756">
    <property type="entry name" value="UDP-Glycosyltransferase/glycogen phosphorylase"/>
    <property type="match status" value="1"/>
</dbReference>
<accession>A0A346NMV8</accession>